<sequence length="99" mass="11979">MDINLYIHSIEIEFITNNKRIYNNEEEDNEDDNIVYCLNIKVEDHLEDNNSKENFYETPWYMCVKMGDKEVCMMSYEMNITHIFNLLENNVSILKESRK</sequence>
<dbReference type="AlphaFoldDB" id="A0A024VG56"/>
<reference evidence="1 2" key="2">
    <citation type="submission" date="2013-02" db="EMBL/GenBank/DDBJ databases">
        <title>The Genome Sequence of Plasmodium falciparum FCH/4.</title>
        <authorList>
            <consortium name="The Broad Institute Genome Sequencing Platform"/>
            <consortium name="The Broad Institute Genome Sequencing Center for Infectious Disease"/>
            <person name="Neafsey D."/>
            <person name="Cheeseman I."/>
            <person name="Volkman S."/>
            <person name="Adams J."/>
            <person name="Walker B."/>
            <person name="Young S.K."/>
            <person name="Zeng Q."/>
            <person name="Gargeya S."/>
            <person name="Fitzgerald M."/>
            <person name="Haas B."/>
            <person name="Abouelleil A."/>
            <person name="Alvarado L."/>
            <person name="Arachchi H.M."/>
            <person name="Berlin A.M."/>
            <person name="Chapman S.B."/>
            <person name="Dewar J."/>
            <person name="Goldberg J."/>
            <person name="Griggs A."/>
            <person name="Gujja S."/>
            <person name="Hansen M."/>
            <person name="Howarth C."/>
            <person name="Imamovic A."/>
            <person name="Larimer J."/>
            <person name="McCowan C."/>
            <person name="Murphy C."/>
            <person name="Neiman D."/>
            <person name="Pearson M."/>
            <person name="Priest M."/>
            <person name="Roberts A."/>
            <person name="Saif S."/>
            <person name="Shea T."/>
            <person name="Sisk P."/>
            <person name="Sykes S."/>
            <person name="Wortman J."/>
            <person name="Nusbaum C."/>
            <person name="Birren B."/>
        </authorList>
    </citation>
    <scope>NUCLEOTIDE SEQUENCE [LARGE SCALE GENOMIC DNA]</scope>
    <source>
        <strain evidence="1 2">FCH/4</strain>
    </source>
</reference>
<proteinExistence type="predicted"/>
<protein>
    <submittedName>
        <fullName evidence="1">Uncharacterized protein</fullName>
    </submittedName>
</protein>
<accession>A0A024VG56</accession>
<reference evidence="1 2" key="1">
    <citation type="submission" date="2013-02" db="EMBL/GenBank/DDBJ databases">
        <title>The Genome Annotation of Plasmodium falciparum FCH/4.</title>
        <authorList>
            <consortium name="The Broad Institute Genome Sequencing Platform"/>
            <consortium name="The Broad Institute Genome Sequencing Center for Infectious Disease"/>
            <person name="Neafsey D."/>
            <person name="Hoffman S."/>
            <person name="Volkman S."/>
            <person name="Rosenthal P."/>
            <person name="Walker B."/>
            <person name="Young S.K."/>
            <person name="Zeng Q."/>
            <person name="Gargeya S."/>
            <person name="Fitzgerald M."/>
            <person name="Haas B."/>
            <person name="Abouelleil A."/>
            <person name="Allen A.W."/>
            <person name="Alvarado L."/>
            <person name="Arachchi H.M."/>
            <person name="Berlin A.M."/>
            <person name="Chapman S.B."/>
            <person name="Gainer-Dewar J."/>
            <person name="Goldberg J."/>
            <person name="Griggs A."/>
            <person name="Gujja S."/>
            <person name="Hansen M."/>
            <person name="Howarth C."/>
            <person name="Imamovic A."/>
            <person name="Ireland A."/>
            <person name="Larimer J."/>
            <person name="McCowan C."/>
            <person name="Murphy C."/>
            <person name="Pearson M."/>
            <person name="Poon T.W."/>
            <person name="Priest M."/>
            <person name="Roberts A."/>
            <person name="Saif S."/>
            <person name="Shea T."/>
            <person name="Sisk P."/>
            <person name="Sykes S."/>
            <person name="Wortman J."/>
            <person name="Nusbaum C."/>
            <person name="Birren B."/>
        </authorList>
    </citation>
    <scope>NUCLEOTIDE SEQUENCE [LARGE SCALE GENOMIC DNA]</scope>
    <source>
        <strain evidence="1 2">FCH/4</strain>
    </source>
</reference>
<gene>
    <name evidence="1" type="ORF">PFFCH_05316</name>
</gene>
<evidence type="ECO:0000313" key="2">
    <source>
        <dbReference type="Proteomes" id="UP000030656"/>
    </source>
</evidence>
<organism evidence="1 2">
    <name type="scientific">Plasmodium falciparum FCH/4</name>
    <dbReference type="NCBI Taxonomy" id="1036724"/>
    <lineage>
        <taxon>Eukaryota</taxon>
        <taxon>Sar</taxon>
        <taxon>Alveolata</taxon>
        <taxon>Apicomplexa</taxon>
        <taxon>Aconoidasida</taxon>
        <taxon>Haemosporida</taxon>
        <taxon>Plasmodiidae</taxon>
        <taxon>Plasmodium</taxon>
        <taxon>Plasmodium (Laverania)</taxon>
    </lineage>
</organism>
<dbReference type="EMBL" id="KI928086">
    <property type="protein sequence ID" value="ETW27263.1"/>
    <property type="molecule type" value="Genomic_DNA"/>
</dbReference>
<dbReference type="Proteomes" id="UP000030656">
    <property type="component" value="Unassembled WGS sequence"/>
</dbReference>
<name>A0A024VG56_PLAFA</name>
<evidence type="ECO:0000313" key="1">
    <source>
        <dbReference type="EMBL" id="ETW27263.1"/>
    </source>
</evidence>